<dbReference type="Pfam" id="PF26047">
    <property type="entry name" value="DUF8015"/>
    <property type="match status" value="1"/>
</dbReference>
<name>A0ABD5W163_9EURY</name>
<dbReference type="Proteomes" id="UP001596445">
    <property type="component" value="Unassembled WGS sequence"/>
</dbReference>
<evidence type="ECO:0000313" key="3">
    <source>
        <dbReference type="Proteomes" id="UP001596445"/>
    </source>
</evidence>
<keyword evidence="1" id="KW-0472">Membrane</keyword>
<reference evidence="2 3" key="1">
    <citation type="journal article" date="2019" name="Int. J. Syst. Evol. Microbiol.">
        <title>The Global Catalogue of Microorganisms (GCM) 10K type strain sequencing project: providing services to taxonomists for standard genome sequencing and annotation.</title>
        <authorList>
            <consortium name="The Broad Institute Genomics Platform"/>
            <consortium name="The Broad Institute Genome Sequencing Center for Infectious Disease"/>
            <person name="Wu L."/>
            <person name="Ma J."/>
        </authorList>
    </citation>
    <scope>NUCLEOTIDE SEQUENCE [LARGE SCALE GENOMIC DNA]</scope>
    <source>
        <strain evidence="2 3">JCM 30072</strain>
    </source>
</reference>
<protein>
    <submittedName>
        <fullName evidence="2">Uncharacterized protein</fullName>
    </submittedName>
</protein>
<gene>
    <name evidence="2" type="ORF">ACFQQG_15270</name>
</gene>
<keyword evidence="1" id="KW-1133">Transmembrane helix</keyword>
<dbReference type="RefSeq" id="WP_382186242.1">
    <property type="nucleotide sequence ID" value="NZ_JBHSZI010000001.1"/>
</dbReference>
<dbReference type="AlphaFoldDB" id="A0ABD5W163"/>
<proteinExistence type="predicted"/>
<sequence length="96" mass="10449">MAVSDNSKHRQEQAWNRPLNRLSRYDLVLAVIPILFTASVLVSLFTPVSLHLAMGAGALTSALLVADALYLNPRPTPATGSLALGRRELARQFYSS</sequence>
<evidence type="ECO:0000256" key="1">
    <source>
        <dbReference type="SAM" id="Phobius"/>
    </source>
</evidence>
<accession>A0ABD5W163</accession>
<evidence type="ECO:0000313" key="2">
    <source>
        <dbReference type="EMBL" id="MFC7059281.1"/>
    </source>
</evidence>
<dbReference type="InterPro" id="IPR058328">
    <property type="entry name" value="DUF8015"/>
</dbReference>
<keyword evidence="3" id="KW-1185">Reference proteome</keyword>
<feature type="transmembrane region" description="Helical" evidence="1">
    <location>
        <begin position="27"/>
        <end position="46"/>
    </location>
</feature>
<comment type="caution">
    <text evidence="2">The sequence shown here is derived from an EMBL/GenBank/DDBJ whole genome shotgun (WGS) entry which is preliminary data.</text>
</comment>
<dbReference type="EMBL" id="JBHSZI010000001">
    <property type="protein sequence ID" value="MFC7059281.1"/>
    <property type="molecule type" value="Genomic_DNA"/>
</dbReference>
<keyword evidence="1" id="KW-0812">Transmembrane</keyword>
<organism evidence="2 3">
    <name type="scientific">Halovenus salina</name>
    <dbReference type="NCBI Taxonomy" id="1510225"/>
    <lineage>
        <taxon>Archaea</taxon>
        <taxon>Methanobacteriati</taxon>
        <taxon>Methanobacteriota</taxon>
        <taxon>Stenosarchaea group</taxon>
        <taxon>Halobacteria</taxon>
        <taxon>Halobacteriales</taxon>
        <taxon>Haloarculaceae</taxon>
        <taxon>Halovenus</taxon>
    </lineage>
</organism>